<feature type="domain" description="Aminomethyltransferase C-terminal" evidence="4">
    <location>
        <begin position="924"/>
        <end position="1013"/>
    </location>
</feature>
<dbReference type="PANTHER" id="PTHR43757">
    <property type="entry name" value="AMINOMETHYLTRANSFERASE"/>
    <property type="match status" value="1"/>
</dbReference>
<dbReference type="Pfam" id="PF12831">
    <property type="entry name" value="FAD_oxidored"/>
    <property type="match status" value="1"/>
</dbReference>
<gene>
    <name evidence="6" type="ORF">F1188_07515</name>
</gene>
<dbReference type="InterPro" id="IPR042204">
    <property type="entry name" value="2Fe-2S-bd_N"/>
</dbReference>
<dbReference type="Gene3D" id="3.30.1360.120">
    <property type="entry name" value="Probable tRNA modification gtpase trme, domain 1"/>
    <property type="match status" value="1"/>
</dbReference>
<reference evidence="6 7" key="1">
    <citation type="submission" date="2019-09" db="EMBL/GenBank/DDBJ databases">
        <title>Genome sequence of Roseospira marina, one of the more divergent members of the non-sulfur purple photosynthetic bacterial family, the Rhodospirillaceae.</title>
        <authorList>
            <person name="Meyer T."/>
            <person name="Kyndt J."/>
        </authorList>
    </citation>
    <scope>NUCLEOTIDE SEQUENCE [LARGE SCALE GENOMIC DNA]</scope>
    <source>
        <strain evidence="6 7">DSM 15113</strain>
    </source>
</reference>
<dbReference type="NCBIfam" id="TIGR01372">
    <property type="entry name" value="soxA"/>
    <property type="match status" value="1"/>
</dbReference>
<accession>A0A5M6IFA7</accession>
<dbReference type="Gene3D" id="3.10.20.440">
    <property type="entry name" value="2Fe-2S iron-sulphur cluster binding domain, sarcosine oxidase, alpha subunit, N-terminal domain"/>
    <property type="match status" value="1"/>
</dbReference>
<dbReference type="InterPro" id="IPR029043">
    <property type="entry name" value="GcvT/YgfZ_C"/>
</dbReference>
<comment type="caution">
    <text evidence="6">The sequence shown here is derived from an EMBL/GenBank/DDBJ whole genome shotgun (WGS) entry which is preliminary data.</text>
</comment>
<dbReference type="Gene3D" id="3.50.50.60">
    <property type="entry name" value="FAD/NAD(P)-binding domain"/>
    <property type="match status" value="1"/>
</dbReference>
<dbReference type="PANTHER" id="PTHR43757:SF2">
    <property type="entry name" value="AMINOMETHYLTRANSFERASE, MITOCHONDRIAL"/>
    <property type="match status" value="1"/>
</dbReference>
<dbReference type="InterPro" id="IPR006277">
    <property type="entry name" value="Sarcosine_oxidase_asu"/>
</dbReference>
<feature type="domain" description="SoxA A3" evidence="5">
    <location>
        <begin position="537"/>
        <end position="620"/>
    </location>
</feature>
<keyword evidence="7" id="KW-1185">Reference proteome</keyword>
<name>A0A5M6IFA7_9PROT</name>
<dbReference type="AlphaFoldDB" id="A0A5M6IFA7"/>
<dbReference type="OrthoDB" id="5287468at2"/>
<dbReference type="SUPFAM" id="SSF51971">
    <property type="entry name" value="Nucleotide-binding domain"/>
    <property type="match status" value="1"/>
</dbReference>
<keyword evidence="2" id="KW-0560">Oxidoreductase</keyword>
<evidence type="ECO:0000259" key="4">
    <source>
        <dbReference type="Pfam" id="PF08669"/>
    </source>
</evidence>
<dbReference type="InterPro" id="IPR041117">
    <property type="entry name" value="SoxA_A3"/>
</dbReference>
<evidence type="ECO:0000259" key="5">
    <source>
        <dbReference type="Pfam" id="PF17806"/>
    </source>
</evidence>
<dbReference type="InterPro" id="IPR028896">
    <property type="entry name" value="GcvT/YgfZ/DmdA"/>
</dbReference>
<sequence length="1021" mass="108987">MTKAPDETGIAPQACRLETGGHIDRDRTLRFRFDGRTLTGHPGDTLASALLANGVRLVARSFKYHTPRGILAEGAEDPSGLVALGRGARHEPNTRATMTTLTDGLEARSQNAWPSLRWDAAALMRPLSAFMPVGFYYKTFQWPPQVWPLAEPVLRRMAGLGTSPRQPDPDTYEHRTAHCDVLVVGAGPAGLMAAWAALAAGARVILADERASLGGCLLKERTVLNDAPAADWVQTVLGELTSDSRVTVLPATTVTGQHDHGFWLAAERIYDRPDTDPAAAGPRQRLWHIRAKQTVLATGAIERPLVFAGNDRPGVMLAGSVRAYLNQYAVAPGHKAVVFASHDEGYRTALDLVAAGIPVAAVVDPRADVRGPLPDRVRALGVPVRDGYVIGDTRGTASGGLSAVSVHRYRTGGDMVSVGEWLDIDLLATSGGWNPTLHLHAHTGARPIWDAETLAFQPDPDRGPAWLAGACGGLKPLDAVLLSGREAGRGAAEAAGLRLPEGGSPCPTVAPDDPAQATAGTRRAALWAVPKPAVANGKRFVDLQSDVTVEDVALAHREGLESVEHLKRYTALGMGTDQGKTSNVTGLTLLAAARHQPIPEVGTTTFRAPYTPITLGALAGTATGEQFAPVRRSPLHDVQAEAGAVFQATGLWLRPRFFPRDGETLAEAVQREVRTTRERVGMVDVSFLGKIDIQGPDAAEFLNRVYVNGWTGLPVGKVRYGLMLREDGMVLDDGTTARLAEDHFAMTTTTANAGRVMEHLEHALQVYWPELDVRLVSTTDAWAAIALAGPRSRQLLTFVTDLDVSNDALPFMGVATGDVCGIPARVFRISFSGELAYEINVPAGYGETLWRRLSQAGSALGLTPYGSEALGVMRIEKGHVAGPELDGRTTPHDLGLGRMVSTKKSFIGHRLLERPALTDPDRPRLVGLVPEDGRTRLLAGSQIIAVEHAGAPPPIPRLGHISSACSGPSVGHPVALGFLTGGLEQWADQTVLVTYPLKGTQVRARVVPPQFYDPEGSRQNA</sequence>
<dbReference type="Pfam" id="PF17806">
    <property type="entry name" value="SO_alpha_A3"/>
    <property type="match status" value="1"/>
</dbReference>
<evidence type="ECO:0000259" key="3">
    <source>
        <dbReference type="Pfam" id="PF01571"/>
    </source>
</evidence>
<evidence type="ECO:0000313" key="7">
    <source>
        <dbReference type="Proteomes" id="UP000324065"/>
    </source>
</evidence>
<evidence type="ECO:0000313" key="6">
    <source>
        <dbReference type="EMBL" id="KAA5606258.1"/>
    </source>
</evidence>
<dbReference type="Pfam" id="PF08669">
    <property type="entry name" value="GCV_T_C"/>
    <property type="match status" value="1"/>
</dbReference>
<proteinExistence type="inferred from homology"/>
<organism evidence="6 7">
    <name type="scientific">Roseospira marina</name>
    <dbReference type="NCBI Taxonomy" id="140057"/>
    <lineage>
        <taxon>Bacteria</taxon>
        <taxon>Pseudomonadati</taxon>
        <taxon>Pseudomonadota</taxon>
        <taxon>Alphaproteobacteria</taxon>
        <taxon>Rhodospirillales</taxon>
        <taxon>Rhodospirillaceae</taxon>
        <taxon>Roseospira</taxon>
    </lineage>
</organism>
<evidence type="ECO:0000256" key="1">
    <source>
        <dbReference type="ARBA" id="ARBA00008609"/>
    </source>
</evidence>
<feature type="domain" description="GCVT N-terminal" evidence="3">
    <location>
        <begin position="635"/>
        <end position="904"/>
    </location>
</feature>
<dbReference type="RefSeq" id="WP_150061780.1">
    <property type="nucleotide sequence ID" value="NZ_JACHII010000007.1"/>
</dbReference>
<dbReference type="SUPFAM" id="SSF51905">
    <property type="entry name" value="FAD/NAD(P)-binding domain"/>
    <property type="match status" value="1"/>
</dbReference>
<dbReference type="EMBL" id="VWPJ01000005">
    <property type="protein sequence ID" value="KAA5606258.1"/>
    <property type="molecule type" value="Genomic_DNA"/>
</dbReference>
<dbReference type="Proteomes" id="UP000324065">
    <property type="component" value="Unassembled WGS sequence"/>
</dbReference>
<dbReference type="Pfam" id="PF01571">
    <property type="entry name" value="GCV_T"/>
    <property type="match status" value="1"/>
</dbReference>
<dbReference type="SUPFAM" id="SSF103025">
    <property type="entry name" value="Folate-binding domain"/>
    <property type="match status" value="1"/>
</dbReference>
<dbReference type="GO" id="GO:0008115">
    <property type="term" value="F:sarcosine oxidase activity"/>
    <property type="evidence" value="ECO:0007669"/>
    <property type="project" value="InterPro"/>
</dbReference>
<dbReference type="InterPro" id="IPR027266">
    <property type="entry name" value="TrmE/GcvT-like"/>
</dbReference>
<dbReference type="SUPFAM" id="SSF101790">
    <property type="entry name" value="Aminomethyltransferase beta-barrel domain"/>
    <property type="match status" value="1"/>
</dbReference>
<dbReference type="Pfam" id="PF13510">
    <property type="entry name" value="Fer2_4"/>
    <property type="match status" value="1"/>
</dbReference>
<dbReference type="InterPro" id="IPR006222">
    <property type="entry name" value="GCVT_N"/>
</dbReference>
<dbReference type="GO" id="GO:0046653">
    <property type="term" value="P:tetrahydrofolate metabolic process"/>
    <property type="evidence" value="ECO:0007669"/>
    <property type="project" value="InterPro"/>
</dbReference>
<dbReference type="InterPro" id="IPR013977">
    <property type="entry name" value="GcvT_C"/>
</dbReference>
<evidence type="ECO:0000256" key="2">
    <source>
        <dbReference type="ARBA" id="ARBA00023002"/>
    </source>
</evidence>
<dbReference type="PRINTS" id="PR00411">
    <property type="entry name" value="PNDRDTASEI"/>
</dbReference>
<protein>
    <submittedName>
        <fullName evidence="6">Sarcosine oxidase subunit alpha family protein</fullName>
    </submittedName>
</protein>
<dbReference type="InterPro" id="IPR036188">
    <property type="entry name" value="FAD/NAD-bd_sf"/>
</dbReference>
<dbReference type="PIRSF" id="PIRSF037980">
    <property type="entry name" value="SoxA"/>
    <property type="match status" value="1"/>
</dbReference>
<dbReference type="Gene3D" id="1.10.10.1100">
    <property type="entry name" value="BFD-like [2Fe-2S]-binding domain"/>
    <property type="match status" value="1"/>
</dbReference>
<comment type="similarity">
    <text evidence="1">Belongs to the GcvT family.</text>
</comment>
<dbReference type="InterPro" id="IPR041854">
    <property type="entry name" value="BFD-like_2Fe2S-bd_dom_sf"/>
</dbReference>
<dbReference type="PRINTS" id="PR00368">
    <property type="entry name" value="FADPNR"/>
</dbReference>